<dbReference type="RefSeq" id="WP_344163155.1">
    <property type="nucleotide sequence ID" value="NZ_BAAANF010000025.1"/>
</dbReference>
<sequence>MNLYEARPPIVADERTQLIGWLDLQRVLVRHKLEGLRPSDEHRALLPESPLMTPAGLVSHMRWVEHLWFEVIYLNVPRDQNPAFRKDVENAEMLVPGVPLSELLDQYDAQWARSNEIVAAHSLDDIAQDPEFQPSLRWIVIHMVEETARHVGHLDAMRELADGRTGYY</sequence>
<reference evidence="1 2" key="1">
    <citation type="journal article" date="2019" name="Int. J. Syst. Evol. Microbiol.">
        <title>The Global Catalogue of Microorganisms (GCM) 10K type strain sequencing project: providing services to taxonomists for standard genome sequencing and annotation.</title>
        <authorList>
            <consortium name="The Broad Institute Genomics Platform"/>
            <consortium name="The Broad Institute Genome Sequencing Center for Infectious Disease"/>
            <person name="Wu L."/>
            <person name="Ma J."/>
        </authorList>
    </citation>
    <scope>NUCLEOTIDE SEQUENCE [LARGE SCALE GENOMIC DNA]</scope>
    <source>
        <strain evidence="1 2">JCM 14307</strain>
    </source>
</reference>
<proteinExistence type="predicted"/>
<dbReference type="EMBL" id="BAAANF010000025">
    <property type="protein sequence ID" value="GAA1714811.1"/>
    <property type="molecule type" value="Genomic_DNA"/>
</dbReference>
<accession>A0ABN2IZ98</accession>
<dbReference type="InterPro" id="IPR007061">
    <property type="entry name" value="MST-like"/>
</dbReference>
<dbReference type="InterPro" id="IPR034660">
    <property type="entry name" value="DinB/YfiT-like"/>
</dbReference>
<comment type="caution">
    <text evidence="1">The sequence shown here is derived from an EMBL/GenBank/DDBJ whole genome shotgun (WGS) entry which is preliminary data.</text>
</comment>
<dbReference type="Gene3D" id="1.20.120.450">
    <property type="entry name" value="dinb family like domain"/>
    <property type="match status" value="1"/>
</dbReference>
<protein>
    <submittedName>
        <fullName evidence="1">DinB family protein</fullName>
    </submittedName>
</protein>
<name>A0ABN2IZ98_9ACTN</name>
<evidence type="ECO:0000313" key="1">
    <source>
        <dbReference type="EMBL" id="GAA1714811.1"/>
    </source>
</evidence>
<organism evidence="1 2">
    <name type="scientific">Kribbella yunnanensis</name>
    <dbReference type="NCBI Taxonomy" id="190194"/>
    <lineage>
        <taxon>Bacteria</taxon>
        <taxon>Bacillati</taxon>
        <taxon>Actinomycetota</taxon>
        <taxon>Actinomycetes</taxon>
        <taxon>Propionibacteriales</taxon>
        <taxon>Kribbellaceae</taxon>
        <taxon>Kribbella</taxon>
    </lineage>
</organism>
<dbReference type="Proteomes" id="UP001500280">
    <property type="component" value="Unassembled WGS sequence"/>
</dbReference>
<gene>
    <name evidence="1" type="ORF">GCM10009745_73970</name>
</gene>
<keyword evidence="2" id="KW-1185">Reference proteome</keyword>
<evidence type="ECO:0000313" key="2">
    <source>
        <dbReference type="Proteomes" id="UP001500280"/>
    </source>
</evidence>
<dbReference type="SUPFAM" id="SSF109854">
    <property type="entry name" value="DinB/YfiT-like putative metalloenzymes"/>
    <property type="match status" value="1"/>
</dbReference>
<dbReference type="Pfam" id="PF04978">
    <property type="entry name" value="MST"/>
    <property type="match status" value="1"/>
</dbReference>